<dbReference type="AlphaFoldDB" id="C3KQW7"/>
<gene>
    <name evidence="1" type="ordered locus">NGR_b10220</name>
</gene>
<keyword evidence="2" id="KW-1185">Reference proteome</keyword>
<geneLocation type="plasmid" evidence="2">
    <name>sym pNGR234b</name>
</geneLocation>
<sequence>MGNDQSPAVFQVPLMEVDDDLRGLLLVDRKRTVRAIAVHLLLRTRPHLLFRRDQNEVTLEDLVDRTVDAILTVPERVLGDFAQEDAAPRAAATDFIARTVFEALTGSFETAHADRPGGV</sequence>
<proteinExistence type="predicted"/>
<name>C3KQW7_SINFN</name>
<dbReference type="RefSeq" id="WP_015887121.1">
    <property type="nucleotide sequence ID" value="NC_012586.1"/>
</dbReference>
<evidence type="ECO:0000313" key="2">
    <source>
        <dbReference type="Proteomes" id="UP000001054"/>
    </source>
</evidence>
<dbReference type="HOGENOM" id="CLU_2234790_0_0_5"/>
<dbReference type="OrthoDB" id="8421763at2"/>
<dbReference type="PATRIC" id="fig|394.7.peg.1430"/>
<keyword evidence="1" id="KW-0614">Plasmid</keyword>
<reference evidence="1 2" key="2">
    <citation type="journal article" date="2009" name="Appl. Environ. Microbiol.">
        <title>Rhizobium sp. strain NGR234 possesses a remarkable number of secretion systems.</title>
        <authorList>
            <person name="Schmeisser C."/>
            <person name="Liesegang H."/>
            <person name="Krysciak D."/>
            <person name="Bakkou N."/>
            <person name="Le Quere A."/>
            <person name="Wollherr A."/>
            <person name="Heinemeyer I."/>
            <person name="Morgenstern B."/>
            <person name="Pommerening-Roeser A."/>
            <person name="Flores M."/>
            <person name="Palacios R."/>
            <person name="Brenner S."/>
            <person name="Gottschalk G."/>
            <person name="Schmitz R.A."/>
            <person name="Broughton W.J."/>
            <person name="Perret X."/>
            <person name="Strittmatter A.W."/>
            <person name="Streit W.R."/>
        </authorList>
    </citation>
    <scope>NUCLEOTIDE SEQUENCE [LARGE SCALE GENOMIC DNA]</scope>
    <source>
        <strain evidence="2">NBRC 101917 / NGR234</strain>
    </source>
</reference>
<dbReference type="EMBL" id="CP000874">
    <property type="protein sequence ID" value="ACP22475.1"/>
    <property type="molecule type" value="Genomic_DNA"/>
</dbReference>
<evidence type="ECO:0000313" key="1">
    <source>
        <dbReference type="EMBL" id="ACP22475.1"/>
    </source>
</evidence>
<organism evidence="1 2">
    <name type="scientific">Sinorhizobium fredii (strain NBRC 101917 / NGR234)</name>
    <dbReference type="NCBI Taxonomy" id="394"/>
    <lineage>
        <taxon>Bacteria</taxon>
        <taxon>Pseudomonadati</taxon>
        <taxon>Pseudomonadota</taxon>
        <taxon>Alphaproteobacteria</taxon>
        <taxon>Hyphomicrobiales</taxon>
        <taxon>Rhizobiaceae</taxon>
        <taxon>Sinorhizobium/Ensifer group</taxon>
        <taxon>Sinorhizobium</taxon>
    </lineage>
</organism>
<accession>C3KQW7</accession>
<dbReference type="Proteomes" id="UP000001054">
    <property type="component" value="Plasmid pNGR234b"/>
</dbReference>
<reference evidence="2" key="1">
    <citation type="journal article" date="2004" name="J. Bacteriol.">
        <title>An evolutionary hot spot: the pNGR234b replicon of Rhizobium sp. strain NGR234.</title>
        <authorList>
            <person name="Streit W.R."/>
            <person name="Schmitz R.A."/>
            <person name="Perret X."/>
            <person name="Staehelin C."/>
            <person name="Deakin W.J."/>
            <person name="Raasch C."/>
            <person name="Liesegang H."/>
            <person name="Broughton W.J."/>
        </authorList>
    </citation>
    <scope>NUCLEOTIDE SEQUENCE [LARGE SCALE GENOMIC DNA]</scope>
    <source>
        <strain evidence="2">NBRC 101917 / NGR234</strain>
    </source>
</reference>
<protein>
    <submittedName>
        <fullName evidence="1">Uncharacterized protein</fullName>
    </submittedName>
</protein>
<dbReference type="KEGG" id="rhi:NGR_b10220"/>